<sequence>MLALLRQLEAACPTADDLAEGVEEAFSPDAEVILSIPGLGIQLRARVLAEIGDDQAASPTRAV</sequence>
<evidence type="ECO:0000313" key="1">
    <source>
        <dbReference type="EMBL" id="GAA3904058.1"/>
    </source>
</evidence>
<proteinExistence type="predicted"/>
<protein>
    <recommendedName>
        <fullName evidence="3">Transposase</fullName>
    </recommendedName>
</protein>
<dbReference type="EMBL" id="BAAAZA010000055">
    <property type="protein sequence ID" value="GAA3904058.1"/>
    <property type="molecule type" value="Genomic_DNA"/>
</dbReference>
<comment type="caution">
    <text evidence="1">The sequence shown here is derived from an EMBL/GenBank/DDBJ whole genome shotgun (WGS) entry which is preliminary data.</text>
</comment>
<evidence type="ECO:0008006" key="3">
    <source>
        <dbReference type="Google" id="ProtNLM"/>
    </source>
</evidence>
<name>A0ABP7LND2_9ACTN</name>
<gene>
    <name evidence="1" type="ORF">GCM10022207_86540</name>
</gene>
<organism evidence="1 2">
    <name type="scientific">Streptomyces lannensis</name>
    <dbReference type="NCBI Taxonomy" id="766498"/>
    <lineage>
        <taxon>Bacteria</taxon>
        <taxon>Bacillati</taxon>
        <taxon>Actinomycetota</taxon>
        <taxon>Actinomycetes</taxon>
        <taxon>Kitasatosporales</taxon>
        <taxon>Streptomycetaceae</taxon>
        <taxon>Streptomyces</taxon>
    </lineage>
</organism>
<accession>A0ABP7LND2</accession>
<evidence type="ECO:0000313" key="2">
    <source>
        <dbReference type="Proteomes" id="UP001501563"/>
    </source>
</evidence>
<keyword evidence="2" id="KW-1185">Reference proteome</keyword>
<reference evidence="2" key="1">
    <citation type="journal article" date="2019" name="Int. J. Syst. Evol. Microbiol.">
        <title>The Global Catalogue of Microorganisms (GCM) 10K type strain sequencing project: providing services to taxonomists for standard genome sequencing and annotation.</title>
        <authorList>
            <consortium name="The Broad Institute Genomics Platform"/>
            <consortium name="The Broad Institute Genome Sequencing Center for Infectious Disease"/>
            <person name="Wu L."/>
            <person name="Ma J."/>
        </authorList>
    </citation>
    <scope>NUCLEOTIDE SEQUENCE [LARGE SCALE GENOMIC DNA]</scope>
    <source>
        <strain evidence="2">JCM 16578</strain>
    </source>
</reference>
<dbReference type="Proteomes" id="UP001501563">
    <property type="component" value="Unassembled WGS sequence"/>
</dbReference>